<dbReference type="Proteomes" id="UP000523007">
    <property type="component" value="Unassembled WGS sequence"/>
</dbReference>
<evidence type="ECO:0008006" key="4">
    <source>
        <dbReference type="Google" id="ProtNLM"/>
    </source>
</evidence>
<sequence>MTHGSPSIAPRPSADTTLRIRKTPQRAGLPGRDPAPEPPALPDDISGIGDIALAGQPTGYAHLRARGTPTVGRFAAAARAAAAVLSRPTLWPQRRGRWQRAPRPVRRHARGRMRVTVVAVEPNGFVALPRLGTRGYRAPGTDVLHLAHGRAHTVASAPDGALRAVQELTAGRTRVLGDTHRHQLINTGTDTAVVVRVTGP</sequence>
<feature type="region of interest" description="Disordered" evidence="1">
    <location>
        <begin position="1"/>
        <end position="48"/>
    </location>
</feature>
<dbReference type="RefSeq" id="WP_246437111.1">
    <property type="nucleotide sequence ID" value="NZ_JACHJT010000001.1"/>
</dbReference>
<accession>A0A7W7W119</accession>
<evidence type="ECO:0000313" key="2">
    <source>
        <dbReference type="EMBL" id="MBB4929235.1"/>
    </source>
</evidence>
<dbReference type="EMBL" id="JACHJT010000001">
    <property type="protein sequence ID" value="MBB4929235.1"/>
    <property type="molecule type" value="Genomic_DNA"/>
</dbReference>
<protein>
    <recommendedName>
        <fullName evidence="4">Cupin domain-containing protein</fullName>
    </recommendedName>
</protein>
<name>A0A7W7W119_9ACTN</name>
<evidence type="ECO:0000313" key="3">
    <source>
        <dbReference type="Proteomes" id="UP000523007"/>
    </source>
</evidence>
<dbReference type="AlphaFoldDB" id="A0A7W7W119"/>
<comment type="caution">
    <text evidence="2">The sequence shown here is derived from an EMBL/GenBank/DDBJ whole genome shotgun (WGS) entry which is preliminary data.</text>
</comment>
<evidence type="ECO:0000256" key="1">
    <source>
        <dbReference type="SAM" id="MobiDB-lite"/>
    </source>
</evidence>
<proteinExistence type="predicted"/>
<organism evidence="2 3">
    <name type="scientific">Lipingzhangella halophila</name>
    <dbReference type="NCBI Taxonomy" id="1783352"/>
    <lineage>
        <taxon>Bacteria</taxon>
        <taxon>Bacillati</taxon>
        <taxon>Actinomycetota</taxon>
        <taxon>Actinomycetes</taxon>
        <taxon>Streptosporangiales</taxon>
        <taxon>Nocardiopsidaceae</taxon>
        <taxon>Lipingzhangella</taxon>
    </lineage>
</organism>
<keyword evidence="3" id="KW-1185">Reference proteome</keyword>
<reference evidence="2 3" key="1">
    <citation type="submission" date="2020-08" db="EMBL/GenBank/DDBJ databases">
        <title>Sequencing the genomes of 1000 actinobacteria strains.</title>
        <authorList>
            <person name="Klenk H.-P."/>
        </authorList>
    </citation>
    <scope>NUCLEOTIDE SEQUENCE [LARGE SCALE GENOMIC DNA]</scope>
    <source>
        <strain evidence="2 3">DSM 102030</strain>
    </source>
</reference>
<gene>
    <name evidence="2" type="ORF">F4561_000055</name>
</gene>